<dbReference type="PANTHER" id="PTHR13061:SF29">
    <property type="entry name" value="GAMMA CARBONIC ANHYDRASE-LIKE 1, MITOCHONDRIAL-RELATED"/>
    <property type="match status" value="1"/>
</dbReference>
<dbReference type="InterPro" id="IPR047324">
    <property type="entry name" value="LbH_gamma_CA-like"/>
</dbReference>
<dbReference type="Gene3D" id="2.160.10.10">
    <property type="entry name" value="Hexapeptide repeat proteins"/>
    <property type="match status" value="1"/>
</dbReference>
<dbReference type="InterPro" id="IPR001451">
    <property type="entry name" value="Hexapep"/>
</dbReference>
<name>A0A9D2KCI2_9BACT</name>
<dbReference type="Proteomes" id="UP000824176">
    <property type="component" value="Unassembled WGS sequence"/>
</dbReference>
<accession>A0A9D2KCI2</accession>
<dbReference type="PANTHER" id="PTHR13061">
    <property type="entry name" value="DYNACTIN SUBUNIT P25"/>
    <property type="match status" value="1"/>
</dbReference>
<reference evidence="1" key="1">
    <citation type="journal article" date="2021" name="PeerJ">
        <title>Extensive microbial diversity within the chicken gut microbiome revealed by metagenomics and culture.</title>
        <authorList>
            <person name="Gilroy R."/>
            <person name="Ravi A."/>
            <person name="Getino M."/>
            <person name="Pursley I."/>
            <person name="Horton D.L."/>
            <person name="Alikhan N.F."/>
            <person name="Baker D."/>
            <person name="Gharbi K."/>
            <person name="Hall N."/>
            <person name="Watson M."/>
            <person name="Adriaenssens E.M."/>
            <person name="Foster-Nyarko E."/>
            <person name="Jarju S."/>
            <person name="Secka A."/>
            <person name="Antonio M."/>
            <person name="Oren A."/>
            <person name="Chaudhuri R.R."/>
            <person name="La Ragione R."/>
            <person name="Hildebrand F."/>
            <person name="Pallen M.J."/>
        </authorList>
    </citation>
    <scope>NUCLEOTIDE SEQUENCE</scope>
    <source>
        <strain evidence="1">ChiW4-1371</strain>
    </source>
</reference>
<sequence length="173" mass="18427">MSIVEENLKKGITKGNNTFIAESASVVGNVTLGDNVGIWYNVTIRGDINSITIGDNSNVQDGSVVHIGYKEPVVVGKNVTIGHNVILHGCTVQDNCLIGMGAILLNGSVVEENAIVAAGSVVPQGKVVKSGTLFMGTPAKYVRDLTEDDFKHIKNNAEEYVNLINTYNKLGIK</sequence>
<proteinExistence type="predicted"/>
<dbReference type="InterPro" id="IPR050484">
    <property type="entry name" value="Transf_Hexapept/Carb_Anhydrase"/>
</dbReference>
<dbReference type="EMBL" id="DXAQ01000122">
    <property type="protein sequence ID" value="HIZ89857.1"/>
    <property type="molecule type" value="Genomic_DNA"/>
</dbReference>
<organism evidence="1 2">
    <name type="scientific">Candidatus Mucispirillum faecigallinarum</name>
    <dbReference type="NCBI Taxonomy" id="2838699"/>
    <lineage>
        <taxon>Bacteria</taxon>
        <taxon>Pseudomonadati</taxon>
        <taxon>Deferribacterota</taxon>
        <taxon>Deferribacteres</taxon>
        <taxon>Deferribacterales</taxon>
        <taxon>Mucispirillaceae</taxon>
        <taxon>Mucispirillum</taxon>
    </lineage>
</organism>
<dbReference type="CDD" id="cd04645">
    <property type="entry name" value="LbH_gamma_CA_like"/>
    <property type="match status" value="1"/>
</dbReference>
<comment type="caution">
    <text evidence="1">The sequence shown here is derived from an EMBL/GenBank/DDBJ whole genome shotgun (WGS) entry which is preliminary data.</text>
</comment>
<evidence type="ECO:0000313" key="2">
    <source>
        <dbReference type="Proteomes" id="UP000824176"/>
    </source>
</evidence>
<dbReference type="InterPro" id="IPR011004">
    <property type="entry name" value="Trimer_LpxA-like_sf"/>
</dbReference>
<protein>
    <submittedName>
        <fullName evidence="1">Gamma carbonic anhydrase family protein</fullName>
    </submittedName>
</protein>
<dbReference type="SUPFAM" id="SSF51161">
    <property type="entry name" value="Trimeric LpxA-like enzymes"/>
    <property type="match status" value="1"/>
</dbReference>
<dbReference type="Pfam" id="PF00132">
    <property type="entry name" value="Hexapep"/>
    <property type="match status" value="1"/>
</dbReference>
<gene>
    <name evidence="1" type="ORF">H9804_07915</name>
</gene>
<evidence type="ECO:0000313" key="1">
    <source>
        <dbReference type="EMBL" id="HIZ89857.1"/>
    </source>
</evidence>
<dbReference type="AlphaFoldDB" id="A0A9D2KCI2"/>
<reference evidence="1" key="2">
    <citation type="submission" date="2021-04" db="EMBL/GenBank/DDBJ databases">
        <authorList>
            <person name="Gilroy R."/>
        </authorList>
    </citation>
    <scope>NUCLEOTIDE SEQUENCE</scope>
    <source>
        <strain evidence="1">ChiW4-1371</strain>
    </source>
</reference>